<organism evidence="2 3">
    <name type="scientific">Elysia crispata</name>
    <name type="common">lettuce slug</name>
    <dbReference type="NCBI Taxonomy" id="231223"/>
    <lineage>
        <taxon>Eukaryota</taxon>
        <taxon>Metazoa</taxon>
        <taxon>Spiralia</taxon>
        <taxon>Lophotrochozoa</taxon>
        <taxon>Mollusca</taxon>
        <taxon>Gastropoda</taxon>
        <taxon>Heterobranchia</taxon>
        <taxon>Euthyneura</taxon>
        <taxon>Panpulmonata</taxon>
        <taxon>Sacoglossa</taxon>
        <taxon>Placobranchoidea</taxon>
        <taxon>Plakobranchidae</taxon>
        <taxon>Elysia</taxon>
    </lineage>
</organism>
<reference evidence="2" key="1">
    <citation type="journal article" date="2023" name="G3 (Bethesda)">
        <title>A reference genome for the long-term kleptoplast-retaining sea slug Elysia crispata morphotype clarki.</title>
        <authorList>
            <person name="Eastman K.E."/>
            <person name="Pendleton A.L."/>
            <person name="Shaikh M.A."/>
            <person name="Suttiyut T."/>
            <person name="Ogas R."/>
            <person name="Tomko P."/>
            <person name="Gavelis G."/>
            <person name="Widhalm J.R."/>
            <person name="Wisecaver J.H."/>
        </authorList>
    </citation>
    <scope>NUCLEOTIDE SEQUENCE</scope>
    <source>
        <strain evidence="2">ECLA1</strain>
    </source>
</reference>
<gene>
    <name evidence="2" type="ORF">RRG08_063954</name>
</gene>
<name>A0AAE0YEQ2_9GAST</name>
<evidence type="ECO:0000313" key="2">
    <source>
        <dbReference type="EMBL" id="KAK3743091.1"/>
    </source>
</evidence>
<dbReference type="EMBL" id="JAWDGP010006323">
    <property type="protein sequence ID" value="KAK3743091.1"/>
    <property type="molecule type" value="Genomic_DNA"/>
</dbReference>
<dbReference type="Proteomes" id="UP001283361">
    <property type="component" value="Unassembled WGS sequence"/>
</dbReference>
<protein>
    <submittedName>
        <fullName evidence="2">Uncharacterized protein</fullName>
    </submittedName>
</protein>
<evidence type="ECO:0000313" key="3">
    <source>
        <dbReference type="Proteomes" id="UP001283361"/>
    </source>
</evidence>
<sequence length="121" mass="13862">MKANRKSLPEWFLTSPAQTKLSLLPEGSELICEMSLPQLDNVLALFGNPQHCRILLRTHWRVEVNGRATEQRWNNDITDSPTTRSPTQQQERKVEPRQRSHASNQSGHHRHVTPVNGHLSV</sequence>
<evidence type="ECO:0000256" key="1">
    <source>
        <dbReference type="SAM" id="MobiDB-lite"/>
    </source>
</evidence>
<proteinExistence type="predicted"/>
<feature type="compositionally biased region" description="Polar residues" evidence="1">
    <location>
        <begin position="71"/>
        <end position="89"/>
    </location>
</feature>
<accession>A0AAE0YEQ2</accession>
<dbReference type="AlphaFoldDB" id="A0AAE0YEQ2"/>
<keyword evidence="3" id="KW-1185">Reference proteome</keyword>
<feature type="region of interest" description="Disordered" evidence="1">
    <location>
        <begin position="71"/>
        <end position="121"/>
    </location>
</feature>
<comment type="caution">
    <text evidence="2">The sequence shown here is derived from an EMBL/GenBank/DDBJ whole genome shotgun (WGS) entry which is preliminary data.</text>
</comment>